<dbReference type="Gene3D" id="3.90.1150.10">
    <property type="entry name" value="Aspartate Aminotransferase, domain 1"/>
    <property type="match status" value="1"/>
</dbReference>
<dbReference type="EMBL" id="MKIR01000022">
    <property type="protein sequence ID" value="OFI48938.1"/>
    <property type="molecule type" value="Genomic_DNA"/>
</dbReference>
<dbReference type="InterPro" id="IPR015421">
    <property type="entry name" value="PyrdxlP-dep_Trfase_major"/>
</dbReference>
<keyword evidence="4" id="KW-0808">Transferase</keyword>
<dbReference type="NCBIfam" id="NF002325">
    <property type="entry name" value="PRK01278.1"/>
    <property type="match status" value="1"/>
</dbReference>
<dbReference type="Proteomes" id="UP000178622">
    <property type="component" value="Unassembled WGS sequence"/>
</dbReference>
<proteinExistence type="inferred from homology"/>
<comment type="caution">
    <text evidence="8">The sequence shown here is derived from an EMBL/GenBank/DDBJ whole genome shotgun (WGS) entry which is preliminary data.</text>
</comment>
<evidence type="ECO:0000313" key="8">
    <source>
        <dbReference type="EMBL" id="OFI48938.1"/>
    </source>
</evidence>
<accession>A0A1E8GN43</accession>
<dbReference type="Pfam" id="PF00202">
    <property type="entry name" value="Aminotran_3"/>
    <property type="match status" value="1"/>
</dbReference>
<comment type="cofactor">
    <cofactor evidence="1">
        <name>pyridoxal 5'-phosphate</name>
        <dbReference type="ChEBI" id="CHEBI:597326"/>
    </cofactor>
</comment>
<dbReference type="InterPro" id="IPR015424">
    <property type="entry name" value="PyrdxlP-dep_Trfase"/>
</dbReference>
<dbReference type="STRING" id="1859473.BG261_04560"/>
<dbReference type="PANTHER" id="PTHR11986:SF79">
    <property type="entry name" value="ACETYLORNITHINE AMINOTRANSFERASE, MITOCHONDRIAL"/>
    <property type="match status" value="1"/>
</dbReference>
<dbReference type="FunFam" id="3.40.640.10:FF:000004">
    <property type="entry name" value="Acetylornithine aminotransferase"/>
    <property type="match status" value="1"/>
</dbReference>
<evidence type="ECO:0000256" key="6">
    <source>
        <dbReference type="ARBA" id="ARBA00029440"/>
    </source>
</evidence>
<evidence type="ECO:0000256" key="5">
    <source>
        <dbReference type="ARBA" id="ARBA00022898"/>
    </source>
</evidence>
<dbReference type="InterPro" id="IPR004636">
    <property type="entry name" value="AcOrn/SuccOrn_fam"/>
</dbReference>
<gene>
    <name evidence="8" type="primary">argD</name>
    <name evidence="8" type="ORF">BG261_04560</name>
</gene>
<evidence type="ECO:0000256" key="1">
    <source>
        <dbReference type="ARBA" id="ARBA00001933"/>
    </source>
</evidence>
<name>A0A1E8GN43_9LACT</name>
<dbReference type="PIRSF" id="PIRSF000521">
    <property type="entry name" value="Transaminase_4ab_Lys_Orn"/>
    <property type="match status" value="1"/>
</dbReference>
<dbReference type="AlphaFoldDB" id="A0A1E8GN43"/>
<sequence length="377" mass="41289">MGTYLFSNYSKKPFEIMSAKGSYVVDNLGKKYLDLTSGIGVCNLGYRNPKLENALIEQSDLIWHMPNLYVSSLQEEVAQKLSYKQKYLAFFCNSGTEANEAAIKLVRKYTGKTEIITFNNSFHGRTYASMTATGQSSIHDGFGPLLEGFTYMTYNDTKYMEAITSDTAAVMLELVQGEGGVVPADYKWIQNLSKVCKDNGVLLVIDEVQTGIGRTGSTFAFEQYDIEPDIYTVAKGLANGIPAGAMLGKKELGSAFTPGIHGSTFGGNKLAMAVANQVLDILENTSILDQVKEKSNFIFEELKNLDSPKISQIRGLGFMIGIELKKGCLVEKILSDLEGKGILALRAGQNTLRLLPPLTVSQKELEEGLSSLKEVLE</sequence>
<evidence type="ECO:0000256" key="4">
    <source>
        <dbReference type="ARBA" id="ARBA00022679"/>
    </source>
</evidence>
<dbReference type="InterPro" id="IPR049704">
    <property type="entry name" value="Aminotrans_3_PPA_site"/>
</dbReference>
<dbReference type="GO" id="GO:0006526">
    <property type="term" value="P:L-arginine biosynthetic process"/>
    <property type="evidence" value="ECO:0007669"/>
    <property type="project" value="UniProtKB-ARBA"/>
</dbReference>
<dbReference type="PANTHER" id="PTHR11986">
    <property type="entry name" value="AMINOTRANSFERASE CLASS III"/>
    <property type="match status" value="1"/>
</dbReference>
<dbReference type="NCBIfam" id="TIGR00707">
    <property type="entry name" value="argD"/>
    <property type="match status" value="1"/>
</dbReference>
<dbReference type="Gene3D" id="3.40.640.10">
    <property type="entry name" value="Type I PLP-dependent aspartate aminotransferase-like (Major domain)"/>
    <property type="match status" value="1"/>
</dbReference>
<keyword evidence="5 7" id="KW-0663">Pyridoxal phosphate</keyword>
<dbReference type="InterPro" id="IPR015422">
    <property type="entry name" value="PyrdxlP-dep_Trfase_small"/>
</dbReference>
<dbReference type="SUPFAM" id="SSF53383">
    <property type="entry name" value="PLP-dependent transferases"/>
    <property type="match status" value="1"/>
</dbReference>
<dbReference type="OrthoDB" id="9807885at2"/>
<dbReference type="InterPro" id="IPR050103">
    <property type="entry name" value="Class-III_PLP-dep_AT"/>
</dbReference>
<dbReference type="CDD" id="cd00610">
    <property type="entry name" value="OAT_like"/>
    <property type="match status" value="1"/>
</dbReference>
<protein>
    <submittedName>
        <fullName evidence="8">Acetylornithine transaminase</fullName>
    </submittedName>
</protein>
<keyword evidence="9" id="KW-1185">Reference proteome</keyword>
<evidence type="ECO:0000256" key="7">
    <source>
        <dbReference type="RuleBase" id="RU003560"/>
    </source>
</evidence>
<comment type="pathway">
    <text evidence="6">Amino-acid biosynthesis.</text>
</comment>
<comment type="similarity">
    <text evidence="7">Belongs to the class-III pyridoxal-phosphate-dependent aminotransferase family.</text>
</comment>
<dbReference type="RefSeq" id="WP_070792518.1">
    <property type="nucleotide sequence ID" value="NZ_MKIR01000022.1"/>
</dbReference>
<organism evidence="8 9">
    <name type="scientific">Floricoccus tropicus</name>
    <dbReference type="NCBI Taxonomy" id="1859473"/>
    <lineage>
        <taxon>Bacteria</taxon>
        <taxon>Bacillati</taxon>
        <taxon>Bacillota</taxon>
        <taxon>Bacilli</taxon>
        <taxon>Lactobacillales</taxon>
        <taxon>Streptococcaceae</taxon>
        <taxon>Floricoccus</taxon>
    </lineage>
</organism>
<dbReference type="GO" id="GO:0042802">
    <property type="term" value="F:identical protein binding"/>
    <property type="evidence" value="ECO:0007669"/>
    <property type="project" value="TreeGrafter"/>
</dbReference>
<dbReference type="InterPro" id="IPR005814">
    <property type="entry name" value="Aminotrans_3"/>
</dbReference>
<evidence type="ECO:0000256" key="2">
    <source>
        <dbReference type="ARBA" id="ARBA00022576"/>
    </source>
</evidence>
<evidence type="ECO:0000313" key="9">
    <source>
        <dbReference type="Proteomes" id="UP000178622"/>
    </source>
</evidence>
<dbReference type="GO" id="GO:0030170">
    <property type="term" value="F:pyridoxal phosphate binding"/>
    <property type="evidence" value="ECO:0007669"/>
    <property type="project" value="InterPro"/>
</dbReference>
<dbReference type="NCBIfam" id="NF002797">
    <property type="entry name" value="PRK02936.1"/>
    <property type="match status" value="1"/>
</dbReference>
<dbReference type="GO" id="GO:0008483">
    <property type="term" value="F:transaminase activity"/>
    <property type="evidence" value="ECO:0007669"/>
    <property type="project" value="UniProtKB-KW"/>
</dbReference>
<evidence type="ECO:0000256" key="3">
    <source>
        <dbReference type="ARBA" id="ARBA00022605"/>
    </source>
</evidence>
<keyword evidence="3" id="KW-0028">Amino-acid biosynthesis</keyword>
<dbReference type="PROSITE" id="PS00600">
    <property type="entry name" value="AA_TRANSFER_CLASS_3"/>
    <property type="match status" value="1"/>
</dbReference>
<reference evidence="9" key="1">
    <citation type="submission" date="2016-09" db="EMBL/GenBank/DDBJ databases">
        <title>Draft genome sequence of a novel species of the family Streptococcaceae isolated from flowers.</title>
        <authorList>
            <person name="Chuah L.-O."/>
            <person name="Yap K.-P."/>
            <person name="Thong K.L."/>
            <person name="Liong M.T."/>
            <person name="Ahmad R."/>
            <person name="Rusul G."/>
        </authorList>
    </citation>
    <scope>NUCLEOTIDE SEQUENCE [LARGE SCALE GENOMIC DNA]</scope>
    <source>
        <strain evidence="9">DF1</strain>
    </source>
</reference>
<keyword evidence="2" id="KW-0032">Aminotransferase</keyword>